<keyword evidence="1" id="KW-0808">Transferase</keyword>
<gene>
    <name evidence="4" type="ordered locus">CKO_01238</name>
</gene>
<dbReference type="PANTHER" id="PTHR43877">
    <property type="entry name" value="AMINOALKYLPHOSPHONATE N-ACETYLTRANSFERASE-RELATED-RELATED"/>
    <property type="match status" value="1"/>
</dbReference>
<sequence>MLVCYKYVINFFGKVLFTIKTDDLSHPAVQALVAYHISGMLEQSPPESSHALDIRKLRDPAVIFWSAWEGVQLAGIGALKILDDEHGELKSMRTAPNFLRRGVANQLLQHILQVAHIKGLRRLSLETGTQPGFSACHQLYIKHGFVNCEPFADYQSDPNSRFMTLVLCEKDKLS</sequence>
<reference evidence="4 5" key="1">
    <citation type="submission" date="2007-08" db="EMBL/GenBank/DDBJ databases">
        <authorList>
            <consortium name="The Citrobacter koseri Genome Sequencing Project"/>
            <person name="McClelland M."/>
            <person name="Sanderson E.K."/>
            <person name="Porwollik S."/>
            <person name="Spieth J."/>
            <person name="Clifton W.S."/>
            <person name="Latreille P."/>
            <person name="Courtney L."/>
            <person name="Wang C."/>
            <person name="Pepin K."/>
            <person name="Bhonagiri V."/>
            <person name="Nash W."/>
            <person name="Johnson M."/>
            <person name="Thiruvilangam P."/>
            <person name="Wilson R."/>
        </authorList>
    </citation>
    <scope>NUCLEOTIDE SEQUENCE [LARGE SCALE GENOMIC DNA]</scope>
    <source>
        <strain evidence="5">ATCC BAA-895 / CDC 4225-83 / SGSC4696</strain>
    </source>
</reference>
<name>A8AFW5_CITK8</name>
<dbReference type="Gene3D" id="3.40.630.30">
    <property type="match status" value="1"/>
</dbReference>
<dbReference type="Pfam" id="PF00583">
    <property type="entry name" value="Acetyltransf_1"/>
    <property type="match status" value="1"/>
</dbReference>
<keyword evidence="5" id="KW-1185">Reference proteome</keyword>
<dbReference type="Proteomes" id="UP000008148">
    <property type="component" value="Chromosome"/>
</dbReference>
<dbReference type="KEGG" id="cko:CKO_01238"/>
<dbReference type="STRING" id="290338.CKO_01238"/>
<accession>A8AFW5</accession>
<dbReference type="PROSITE" id="PS51186">
    <property type="entry name" value="GNAT"/>
    <property type="match status" value="1"/>
</dbReference>
<dbReference type="PANTHER" id="PTHR43877:SF5">
    <property type="entry name" value="BLL8307 PROTEIN"/>
    <property type="match status" value="1"/>
</dbReference>
<evidence type="ECO:0000313" key="5">
    <source>
        <dbReference type="Proteomes" id="UP000008148"/>
    </source>
</evidence>
<evidence type="ECO:0000256" key="2">
    <source>
        <dbReference type="ARBA" id="ARBA00023315"/>
    </source>
</evidence>
<organism evidence="4 5">
    <name type="scientific">Citrobacter koseri (strain ATCC BAA-895 / CDC 4225-83 / SGSC4696)</name>
    <dbReference type="NCBI Taxonomy" id="290338"/>
    <lineage>
        <taxon>Bacteria</taxon>
        <taxon>Pseudomonadati</taxon>
        <taxon>Pseudomonadota</taxon>
        <taxon>Gammaproteobacteria</taxon>
        <taxon>Enterobacterales</taxon>
        <taxon>Enterobacteriaceae</taxon>
        <taxon>Citrobacter</taxon>
    </lineage>
</organism>
<dbReference type="InterPro" id="IPR000182">
    <property type="entry name" value="GNAT_dom"/>
</dbReference>
<dbReference type="GO" id="GO:0016747">
    <property type="term" value="F:acyltransferase activity, transferring groups other than amino-acyl groups"/>
    <property type="evidence" value="ECO:0007669"/>
    <property type="project" value="InterPro"/>
</dbReference>
<dbReference type="InterPro" id="IPR050832">
    <property type="entry name" value="Bact_Acetyltransf"/>
</dbReference>
<evidence type="ECO:0000256" key="1">
    <source>
        <dbReference type="ARBA" id="ARBA00022679"/>
    </source>
</evidence>
<proteinExistence type="predicted"/>
<keyword evidence="2" id="KW-0012">Acyltransferase</keyword>
<dbReference type="EMBL" id="CP000822">
    <property type="protein sequence ID" value="ABV12378.1"/>
    <property type="molecule type" value="Genomic_DNA"/>
</dbReference>
<dbReference type="SUPFAM" id="SSF55729">
    <property type="entry name" value="Acyl-CoA N-acyltransferases (Nat)"/>
    <property type="match status" value="1"/>
</dbReference>
<feature type="domain" description="N-acetyltransferase" evidence="3">
    <location>
        <begin position="19"/>
        <end position="168"/>
    </location>
</feature>
<evidence type="ECO:0000259" key="3">
    <source>
        <dbReference type="PROSITE" id="PS51186"/>
    </source>
</evidence>
<evidence type="ECO:0000313" key="4">
    <source>
        <dbReference type="EMBL" id="ABV12378.1"/>
    </source>
</evidence>
<dbReference type="InterPro" id="IPR016181">
    <property type="entry name" value="Acyl_CoA_acyltransferase"/>
</dbReference>
<protein>
    <recommendedName>
        <fullName evidence="3">N-acetyltransferase domain-containing protein</fullName>
    </recommendedName>
</protein>
<dbReference type="CDD" id="cd04301">
    <property type="entry name" value="NAT_SF"/>
    <property type="match status" value="1"/>
</dbReference>
<dbReference type="AlphaFoldDB" id="A8AFW5"/>
<dbReference type="HOGENOM" id="CLU_013985_11_8_6"/>